<dbReference type="HOGENOM" id="CLU_015182_4_1_0"/>
<dbReference type="GO" id="GO:0005576">
    <property type="term" value="C:extracellular region"/>
    <property type="evidence" value="ECO:0007669"/>
    <property type="project" value="UniProtKB-SubCell"/>
</dbReference>
<keyword evidence="8" id="KW-0966">Cell projection</keyword>
<dbReference type="PANTHER" id="PTHR30288:SF0">
    <property type="entry name" value="FLAGELLAR HOOK-ASSOCIATED PROTEIN 2"/>
    <property type="match status" value="1"/>
</dbReference>
<dbReference type="PANTHER" id="PTHR30288">
    <property type="entry name" value="FLAGELLAR CAP/ASSEMBLY PROTEIN FLID"/>
    <property type="match status" value="1"/>
</dbReference>
<keyword evidence="3" id="KW-0175">Coiled coil</keyword>
<dbReference type="Proteomes" id="UP000019151">
    <property type="component" value="Chromosome"/>
</dbReference>
<evidence type="ECO:0000256" key="5">
    <source>
        <dbReference type="RuleBase" id="RU362066"/>
    </source>
</evidence>
<feature type="domain" description="Flagellar hook-associated protein 2 C-terminal" evidence="7">
    <location>
        <begin position="218"/>
        <end position="439"/>
    </location>
</feature>
<dbReference type="PATRIC" id="fig|861299.3.peg.173"/>
<dbReference type="EMBL" id="CP007128">
    <property type="protein sequence ID" value="AHG87708.1"/>
    <property type="molecule type" value="Genomic_DNA"/>
</dbReference>
<keyword evidence="8" id="KW-0969">Cilium</keyword>
<dbReference type="Pfam" id="PF07196">
    <property type="entry name" value="Flagellin_IN"/>
    <property type="match status" value="1"/>
</dbReference>
<dbReference type="InterPro" id="IPR010810">
    <property type="entry name" value="Flagellin_hook_IN_motif"/>
</dbReference>
<proteinExistence type="inferred from homology"/>
<gene>
    <name evidence="8" type="ORF">J421_0171</name>
</gene>
<dbReference type="eggNOG" id="COG1345">
    <property type="taxonomic scope" value="Bacteria"/>
</dbReference>
<comment type="subcellular location">
    <subcellularLocation>
        <location evidence="5">Secreted</location>
    </subcellularLocation>
    <subcellularLocation>
        <location evidence="5">Bacterial flagellum</location>
    </subcellularLocation>
</comment>
<keyword evidence="9" id="KW-1185">Reference proteome</keyword>
<evidence type="ECO:0000256" key="2">
    <source>
        <dbReference type="ARBA" id="ARBA00011255"/>
    </source>
</evidence>
<protein>
    <recommendedName>
        <fullName evidence="5">Flagellar hook-associated protein 2</fullName>
        <shortName evidence="5">HAP2</shortName>
    </recommendedName>
    <alternativeName>
        <fullName evidence="5">Flagellar cap protein</fullName>
    </alternativeName>
</protein>
<dbReference type="KEGG" id="gba:J421_0171"/>
<dbReference type="Pfam" id="PF07195">
    <property type="entry name" value="FliD_C"/>
    <property type="match status" value="1"/>
</dbReference>
<dbReference type="InterPro" id="IPR003481">
    <property type="entry name" value="FliD_N"/>
</dbReference>
<dbReference type="STRING" id="861299.J421_0171"/>
<reference evidence="8 9" key="1">
    <citation type="journal article" date="2014" name="Genome Announc.">
        <title>Genome Sequence and Methylome of Soil Bacterium Gemmatirosa kalamazoonensis KBS708T, a Member of the Rarely Cultivated Gemmatimonadetes Phylum.</title>
        <authorList>
            <person name="Debruyn J.M."/>
            <person name="Radosevich M."/>
            <person name="Wommack K.E."/>
            <person name="Polson S.W."/>
            <person name="Hauser L.J."/>
            <person name="Fawaz M.N."/>
            <person name="Korlach J."/>
            <person name="Tsai Y.C."/>
        </authorList>
    </citation>
    <scope>NUCLEOTIDE SEQUENCE [LARGE SCALE GENOMIC DNA]</scope>
    <source>
        <strain evidence="8 9">KBS708</strain>
    </source>
</reference>
<keyword evidence="5" id="KW-0964">Secreted</keyword>
<evidence type="ECO:0000259" key="7">
    <source>
        <dbReference type="Pfam" id="PF07195"/>
    </source>
</evidence>
<evidence type="ECO:0000256" key="1">
    <source>
        <dbReference type="ARBA" id="ARBA00009764"/>
    </source>
</evidence>
<accession>W0REC5</accession>
<dbReference type="GO" id="GO:0009421">
    <property type="term" value="C:bacterial-type flagellum filament cap"/>
    <property type="evidence" value="ECO:0007669"/>
    <property type="project" value="InterPro"/>
</dbReference>
<organism evidence="8 9">
    <name type="scientific">Gemmatirosa kalamazoonensis</name>
    <dbReference type="NCBI Taxonomy" id="861299"/>
    <lineage>
        <taxon>Bacteria</taxon>
        <taxon>Pseudomonadati</taxon>
        <taxon>Gemmatimonadota</taxon>
        <taxon>Gemmatimonadia</taxon>
        <taxon>Gemmatimonadales</taxon>
        <taxon>Gemmatimonadaceae</taxon>
        <taxon>Gemmatirosa</taxon>
    </lineage>
</organism>
<feature type="domain" description="Flagellar hook-associated protein 2 N-terminal" evidence="6">
    <location>
        <begin position="13"/>
        <end position="114"/>
    </location>
</feature>
<evidence type="ECO:0000256" key="4">
    <source>
        <dbReference type="ARBA" id="ARBA00023143"/>
    </source>
</evidence>
<name>W0REC5_9BACT</name>
<dbReference type="InterPro" id="IPR010809">
    <property type="entry name" value="FliD_C"/>
</dbReference>
<evidence type="ECO:0000256" key="3">
    <source>
        <dbReference type="ARBA" id="ARBA00023054"/>
    </source>
</evidence>
<evidence type="ECO:0000259" key="6">
    <source>
        <dbReference type="Pfam" id="PF02465"/>
    </source>
</evidence>
<dbReference type="InterPro" id="IPR040026">
    <property type="entry name" value="FliD"/>
</dbReference>
<dbReference type="RefSeq" id="WP_025409265.1">
    <property type="nucleotide sequence ID" value="NZ_CP007128.1"/>
</dbReference>
<dbReference type="AlphaFoldDB" id="W0REC5"/>
<comment type="function">
    <text evidence="5">Required for morphogenesis and for the elongation of the flagellar filament by facilitating polymerization of the flagellin monomers at the tip of growing filament. Forms a capping structure, which prevents flagellin subunits (transported through the central channel of the flagellum) from leaking out without polymerization at the distal end.</text>
</comment>
<sequence>MADPISTIPGVSSGIDWASVVDQIIAVEKKPATRMQATLDDNSKKHDALELLRQAVSALQTAADGLRTGKALDAFTIGATGTDGSGRSVLAASVGTGAVTGTTSVAVTALATAQKTVAASGWSASQTLAADGGLLLGGKSVALKQGDTLAMVRDRINLQTGTTGVQASIVSMNANGTDQRLVLTGTKTGLANAFAVADDTSGALVASLGFDGSNAVDAGDASFTIDGGTTPVTRPTNVVTDALPGVTLTLTAKGTSTITVDRQAGAGASAVQSFVDAYNRLQSYAKSQSVSGATLQNDPILRSIRASLGTMTLTAAPVLDDNGNPTGIAADLAALGTLGVAVQKDGTLTFDRTKLDANYPSRMEDVKALLADRMGDFYDFARDITATSTGRIDKRESDMDTQTATIQARIDALNSRLDKKRTALLLRYAKFEASLGKLKSIGDTMSTQFTSLINSTKNS</sequence>
<keyword evidence="4 5" id="KW-0975">Bacterial flagellum</keyword>
<dbReference type="GO" id="GO:0009424">
    <property type="term" value="C:bacterial-type flagellum hook"/>
    <property type="evidence" value="ECO:0007669"/>
    <property type="project" value="UniProtKB-UniRule"/>
</dbReference>
<dbReference type="OrthoDB" id="5980200at2"/>
<comment type="subunit">
    <text evidence="2 5">Homopentamer.</text>
</comment>
<keyword evidence="8" id="KW-0282">Flagellum</keyword>
<dbReference type="GO" id="GO:0007155">
    <property type="term" value="P:cell adhesion"/>
    <property type="evidence" value="ECO:0007669"/>
    <property type="project" value="InterPro"/>
</dbReference>
<dbReference type="GO" id="GO:0071973">
    <property type="term" value="P:bacterial-type flagellum-dependent cell motility"/>
    <property type="evidence" value="ECO:0007669"/>
    <property type="project" value="TreeGrafter"/>
</dbReference>
<dbReference type="InParanoid" id="W0REC5"/>
<comment type="similarity">
    <text evidence="1 5">Belongs to the FliD family.</text>
</comment>
<evidence type="ECO:0000313" key="8">
    <source>
        <dbReference type="EMBL" id="AHG87708.1"/>
    </source>
</evidence>
<dbReference type="Pfam" id="PF02465">
    <property type="entry name" value="FliD_N"/>
    <property type="match status" value="1"/>
</dbReference>
<evidence type="ECO:0000313" key="9">
    <source>
        <dbReference type="Proteomes" id="UP000019151"/>
    </source>
</evidence>